<dbReference type="Proteomes" id="UP000472260">
    <property type="component" value="Unassembled WGS sequence"/>
</dbReference>
<name>A0A671RU68_9TELE</name>
<reference evidence="1" key="1">
    <citation type="submission" date="2025-08" db="UniProtKB">
        <authorList>
            <consortium name="Ensembl"/>
        </authorList>
    </citation>
    <scope>IDENTIFICATION</scope>
</reference>
<dbReference type="AlphaFoldDB" id="A0A671RU68"/>
<evidence type="ECO:0000313" key="1">
    <source>
        <dbReference type="Ensembl" id="ENSSANP00000087090.1"/>
    </source>
</evidence>
<keyword evidence="2" id="KW-1185">Reference proteome</keyword>
<protein>
    <recommendedName>
        <fullName evidence="3">HAT C-terminal dimerisation domain-containing protein</fullName>
    </recommendedName>
</protein>
<dbReference type="PANTHER" id="PTHR45913:SF9">
    <property type="entry name" value="GENERAL TRANSCRIPTION FACTOR II-I REPEAT DOMAIN-CONTAINING PROTEIN 2-LIKE-RELATED"/>
    <property type="match status" value="1"/>
</dbReference>
<accession>A0A671RU68</accession>
<sequence length="218" mass="25369">MQLVRCRPTFMKGLKKQQIIVHHILLSHAFAVKLRLFERQISDRNAVHFPSLSEIISSFSDSNIPGKMDKYSTVLTSLITEFNQRFQDFSAIDSDIKLFSTPFSVNVEEVQENVQLELIELQCDDSLRSRHQLLPLSEFYKSLETSRFPLIKRHVQRMMSLFGSTYICEQTFSLMTLNKSPLRARLTDSHLYDLDFVPLWDGTIKHRSLAERKLLEGT</sequence>
<evidence type="ECO:0000313" key="2">
    <source>
        <dbReference type="Proteomes" id="UP000472260"/>
    </source>
</evidence>
<evidence type="ECO:0008006" key="3">
    <source>
        <dbReference type="Google" id="ProtNLM"/>
    </source>
</evidence>
<dbReference type="Ensembl" id="ENSSANT00000092548.1">
    <property type="protein sequence ID" value="ENSSANP00000087090.1"/>
    <property type="gene ID" value="ENSSANG00000043119.1"/>
</dbReference>
<dbReference type="PANTHER" id="PTHR45913">
    <property type="entry name" value="EPM2A-INTERACTING PROTEIN 1"/>
    <property type="match status" value="1"/>
</dbReference>
<proteinExistence type="predicted"/>
<organism evidence="1 2">
    <name type="scientific">Sinocyclocheilus anshuiensis</name>
    <dbReference type="NCBI Taxonomy" id="1608454"/>
    <lineage>
        <taxon>Eukaryota</taxon>
        <taxon>Metazoa</taxon>
        <taxon>Chordata</taxon>
        <taxon>Craniata</taxon>
        <taxon>Vertebrata</taxon>
        <taxon>Euteleostomi</taxon>
        <taxon>Actinopterygii</taxon>
        <taxon>Neopterygii</taxon>
        <taxon>Teleostei</taxon>
        <taxon>Ostariophysi</taxon>
        <taxon>Cypriniformes</taxon>
        <taxon>Cyprinidae</taxon>
        <taxon>Cyprininae</taxon>
        <taxon>Sinocyclocheilus</taxon>
    </lineage>
</organism>
<reference evidence="1" key="2">
    <citation type="submission" date="2025-09" db="UniProtKB">
        <authorList>
            <consortium name="Ensembl"/>
        </authorList>
    </citation>
    <scope>IDENTIFICATION</scope>
</reference>